<protein>
    <submittedName>
        <fullName evidence="1">Uncharacterized protein</fullName>
    </submittedName>
</protein>
<evidence type="ECO:0000313" key="2">
    <source>
        <dbReference type="Proteomes" id="UP000176480"/>
    </source>
</evidence>
<comment type="caution">
    <text evidence="1">The sequence shown here is derived from an EMBL/GenBank/DDBJ whole genome shotgun (WGS) entry which is preliminary data.</text>
</comment>
<dbReference type="STRING" id="1802067.A2966_02220"/>
<gene>
    <name evidence="1" type="ORF">A2966_02220</name>
</gene>
<evidence type="ECO:0000313" key="1">
    <source>
        <dbReference type="EMBL" id="OGK52636.1"/>
    </source>
</evidence>
<dbReference type="AlphaFoldDB" id="A0A1F7JAM9"/>
<dbReference type="EMBL" id="MGAR01000004">
    <property type="protein sequence ID" value="OGK52636.1"/>
    <property type="molecule type" value="Genomic_DNA"/>
</dbReference>
<organism evidence="1 2">
    <name type="scientific">Candidatus Roizmanbacteria bacterium RIFCSPLOWO2_01_FULL_41_22</name>
    <dbReference type="NCBI Taxonomy" id="1802067"/>
    <lineage>
        <taxon>Bacteria</taxon>
        <taxon>Candidatus Roizmaniibacteriota</taxon>
    </lineage>
</organism>
<dbReference type="Proteomes" id="UP000176480">
    <property type="component" value="Unassembled WGS sequence"/>
</dbReference>
<proteinExistence type="predicted"/>
<reference evidence="1 2" key="1">
    <citation type="journal article" date="2016" name="Nat. Commun.">
        <title>Thousands of microbial genomes shed light on interconnected biogeochemical processes in an aquifer system.</title>
        <authorList>
            <person name="Anantharaman K."/>
            <person name="Brown C.T."/>
            <person name="Hug L.A."/>
            <person name="Sharon I."/>
            <person name="Castelle C.J."/>
            <person name="Probst A.J."/>
            <person name="Thomas B.C."/>
            <person name="Singh A."/>
            <person name="Wilkins M.J."/>
            <person name="Karaoz U."/>
            <person name="Brodie E.L."/>
            <person name="Williams K.H."/>
            <person name="Hubbard S.S."/>
            <person name="Banfield J.F."/>
        </authorList>
    </citation>
    <scope>NUCLEOTIDE SEQUENCE [LARGE SCALE GENOMIC DNA]</scope>
</reference>
<accession>A0A1F7JAM9</accession>
<sequence length="158" mass="18682">MTEVFYKLKLVKNNIEIEVCGDKDFVEKKFKELTNDYLNKSINNDLDHKNNELKTNKKELSLIDFVNQKCPKSTATGLMPVLVYYAKHFEGIEKFNEVDIKNLYRRYDISKRPKKIYQAILDINRNKGYFESVPKDKGYFRLTEAGEHFVEVKLTKLD</sequence>
<name>A0A1F7JAM9_9BACT</name>